<dbReference type="CDD" id="cd05927">
    <property type="entry name" value="LC-FACS_euk"/>
    <property type="match status" value="1"/>
</dbReference>
<evidence type="ECO:0000259" key="16">
    <source>
        <dbReference type="Pfam" id="PF00501"/>
    </source>
</evidence>
<dbReference type="Pfam" id="PF00501">
    <property type="entry name" value="AMP-binding"/>
    <property type="match status" value="1"/>
</dbReference>
<evidence type="ECO:0000256" key="12">
    <source>
        <dbReference type="ARBA" id="ARBA00026113"/>
    </source>
</evidence>
<reference evidence="17" key="1">
    <citation type="journal article" date="2021" name="Cell">
        <title>Tracing the genetic footprints of vertebrate landing in non-teleost ray-finned fishes.</title>
        <authorList>
            <person name="Bi X."/>
            <person name="Wang K."/>
            <person name="Yang L."/>
            <person name="Pan H."/>
            <person name="Jiang H."/>
            <person name="Wei Q."/>
            <person name="Fang M."/>
            <person name="Yu H."/>
            <person name="Zhu C."/>
            <person name="Cai Y."/>
            <person name="He Y."/>
            <person name="Gan X."/>
            <person name="Zeng H."/>
            <person name="Yu D."/>
            <person name="Zhu Y."/>
            <person name="Jiang H."/>
            <person name="Qiu Q."/>
            <person name="Yang H."/>
            <person name="Zhang Y.E."/>
            <person name="Wang W."/>
            <person name="Zhu M."/>
            <person name="He S."/>
            <person name="Zhang G."/>
        </authorList>
    </citation>
    <scope>NUCLEOTIDE SEQUENCE</scope>
    <source>
        <strain evidence="17">Pddl_001</strain>
    </source>
</reference>
<organism evidence="17 18">
    <name type="scientific">Polyodon spathula</name>
    <name type="common">North American paddlefish</name>
    <name type="synonym">Squalus spathula</name>
    <dbReference type="NCBI Taxonomy" id="7913"/>
    <lineage>
        <taxon>Eukaryota</taxon>
        <taxon>Metazoa</taxon>
        <taxon>Chordata</taxon>
        <taxon>Craniata</taxon>
        <taxon>Vertebrata</taxon>
        <taxon>Euteleostomi</taxon>
        <taxon>Actinopterygii</taxon>
        <taxon>Chondrostei</taxon>
        <taxon>Acipenseriformes</taxon>
        <taxon>Polyodontidae</taxon>
        <taxon>Polyodon</taxon>
    </lineage>
</organism>
<dbReference type="SUPFAM" id="SSF56801">
    <property type="entry name" value="Acetyl-CoA synthetase-like"/>
    <property type="match status" value="1"/>
</dbReference>
<evidence type="ECO:0000256" key="11">
    <source>
        <dbReference type="ARBA" id="ARBA00024565"/>
    </source>
</evidence>
<comment type="catalytic activity">
    <reaction evidence="15">
        <text>hexadecanoate + ATP + CoA = hexadecanoyl-CoA + AMP + diphosphate</text>
        <dbReference type="Rhea" id="RHEA:30751"/>
        <dbReference type="ChEBI" id="CHEBI:7896"/>
        <dbReference type="ChEBI" id="CHEBI:30616"/>
        <dbReference type="ChEBI" id="CHEBI:33019"/>
        <dbReference type="ChEBI" id="CHEBI:57287"/>
        <dbReference type="ChEBI" id="CHEBI:57379"/>
        <dbReference type="ChEBI" id="CHEBI:456215"/>
    </reaction>
    <physiologicalReaction direction="left-to-right" evidence="15">
        <dbReference type="Rhea" id="RHEA:30752"/>
    </physiologicalReaction>
</comment>
<comment type="catalytic activity">
    <reaction evidence="10">
        <text>(5Z,8Z,11Z,14Z)-eicosatetraenoate + ATP + CoA = (5Z,8Z,11Z,14Z)-eicosatetraenoyl-CoA + AMP + diphosphate</text>
        <dbReference type="Rhea" id="RHEA:19713"/>
        <dbReference type="ChEBI" id="CHEBI:30616"/>
        <dbReference type="ChEBI" id="CHEBI:32395"/>
        <dbReference type="ChEBI" id="CHEBI:33019"/>
        <dbReference type="ChEBI" id="CHEBI:57287"/>
        <dbReference type="ChEBI" id="CHEBI:57368"/>
        <dbReference type="ChEBI" id="CHEBI:456215"/>
        <dbReference type="EC" id="6.2.1.15"/>
    </reaction>
    <physiologicalReaction direction="left-to-right" evidence="10">
        <dbReference type="Rhea" id="RHEA:19714"/>
    </physiologicalReaction>
</comment>
<dbReference type="InterPro" id="IPR045311">
    <property type="entry name" value="LC-FACS_euk"/>
</dbReference>
<comment type="catalytic activity">
    <reaction evidence="8">
        <text>12-hydroxy-(5Z,8Z,10E,14Z)-eicosatetraenoate + ATP + CoA = 12-hydroxy-(5Z,8Z,10E,14Z)-eicosatetraenoyl-CoA + AMP + diphosphate</text>
        <dbReference type="Rhea" id="RHEA:52112"/>
        <dbReference type="ChEBI" id="CHEBI:30616"/>
        <dbReference type="ChEBI" id="CHEBI:33019"/>
        <dbReference type="ChEBI" id="CHEBI:57287"/>
        <dbReference type="ChEBI" id="CHEBI:90718"/>
        <dbReference type="ChEBI" id="CHEBI:136408"/>
        <dbReference type="ChEBI" id="CHEBI:456215"/>
    </reaction>
    <physiologicalReaction direction="left-to-right" evidence="8">
        <dbReference type="Rhea" id="RHEA:52113"/>
    </physiologicalReaction>
</comment>
<dbReference type="Proteomes" id="UP001166093">
    <property type="component" value="Unassembled WGS sequence"/>
</dbReference>
<evidence type="ECO:0000256" key="7">
    <source>
        <dbReference type="ARBA" id="ARBA00024484"/>
    </source>
</evidence>
<dbReference type="InterPro" id="IPR000873">
    <property type="entry name" value="AMP-dep_synth/lig_dom"/>
</dbReference>
<evidence type="ECO:0000313" key="18">
    <source>
        <dbReference type="Proteomes" id="UP001166093"/>
    </source>
</evidence>
<comment type="similarity">
    <text evidence="1">Belongs to the ATP-dependent AMP-binding enzyme family.</text>
</comment>
<feature type="domain" description="AMP-dependent synthetase/ligase" evidence="16">
    <location>
        <begin position="117"/>
        <end position="506"/>
    </location>
</feature>
<gene>
    <name evidence="17" type="primary">Acsl1_0</name>
    <name evidence="17" type="ORF">GTO93_0000497</name>
</gene>
<keyword evidence="4" id="KW-0443">Lipid metabolism</keyword>
<keyword evidence="3" id="KW-0547">Nucleotide-binding</keyword>
<dbReference type="EC" id="6.2.1.3" evidence="13"/>
<evidence type="ECO:0000256" key="3">
    <source>
        <dbReference type="ARBA" id="ARBA00022741"/>
    </source>
</evidence>
<comment type="catalytic activity">
    <reaction evidence="6">
        <text>5-hydroxy-(6E,8Z,11Z,14Z)-eicosatetraenoate + ATP + CoA = 5-hydroxy-(6E,8Z,11Z,14Z)-eicosatetraenoyl-CoA + AMP + diphosphate</text>
        <dbReference type="Rhea" id="RHEA:52108"/>
        <dbReference type="ChEBI" id="CHEBI:30616"/>
        <dbReference type="ChEBI" id="CHEBI:33019"/>
        <dbReference type="ChEBI" id="CHEBI:57287"/>
        <dbReference type="ChEBI" id="CHEBI:65341"/>
        <dbReference type="ChEBI" id="CHEBI:136407"/>
        <dbReference type="ChEBI" id="CHEBI:456215"/>
    </reaction>
    <physiologicalReaction direction="left-to-right" evidence="6">
        <dbReference type="Rhea" id="RHEA:52109"/>
    </physiologicalReaction>
</comment>
<feature type="non-terminal residue" evidence="17">
    <location>
        <position position="1"/>
    </location>
</feature>
<dbReference type="InterPro" id="IPR042099">
    <property type="entry name" value="ANL_N_sf"/>
</dbReference>
<sequence length="684" mass="76724">MQAHELLRQLRLPEFGEVRQYVRTLPTNTLMGFGAFAALTTYWYATRPKALKPPCDLALQSVEIEGGEYARRSVLIDSDQPMAFYYSDAKTLYENFQRGLHVSNNGPCLGSRKPNQPYEWICYQEVSDRAEFLGSGLMHRGHTPTPDQFIGIFAQNRPEWTIAELACYTYSMVSVPLYDTLGAEAIAYIIEKAEISTIICDTPEKAQLLLECASKGVHPMKTIILMDVFDIDLVGRAKKLGIEVVSLREIEPPKPDDLAVICFTSGTTGKHFFLTKHTYLHTILYNISKQKSLKDFYSSDTHVSYLPLAHMFERLVQVLVLCHGARIGFFQGDIRLLMDDLKTLQPTIFPVVPRLLNRMFDRIFGQANTPLKRWLLDFATKRKEAELKSGIVRNDSVWDKLVFSKVQASLGGKVRLMITGAAPVSSTVLSFLRAALGCQFYEGYGQTECTAGCSMSLPGDWTAGHVGPPLPCCTVKLVDVTEMNYFASKGEGEVCVKGPNVFKGYLKDPEKTAEALDEDGWLHTGDVGKWLPNGTLKIIDRKKHIFKLAQGEYIAPEKIENIYIRSDPVAQVFVHGDSLQACLVAITVPDPEVLPSWAKKRGHEGSFKELCNNKEVKNAILEDMVKLGKEAGLKSFEQIKDTVLHAEMFSIQNGLLTPTLKAKRGDMRNYFREQIDGLYSNIKM</sequence>
<evidence type="ECO:0000256" key="5">
    <source>
        <dbReference type="ARBA" id="ARBA00022840"/>
    </source>
</evidence>
<protein>
    <recommendedName>
        <fullName evidence="14">Arachidonate--CoA ligase</fullName>
        <ecNumber evidence="12">6.2.1.15</ecNumber>
        <ecNumber evidence="13">6.2.1.3</ecNumber>
    </recommendedName>
</protein>
<feature type="non-terminal residue" evidence="17">
    <location>
        <position position="684"/>
    </location>
</feature>
<keyword evidence="4" id="KW-0276">Fatty acid metabolism</keyword>
<evidence type="ECO:0000256" key="4">
    <source>
        <dbReference type="ARBA" id="ARBA00022832"/>
    </source>
</evidence>
<dbReference type="EMBL" id="JAAWVQ010081120">
    <property type="protein sequence ID" value="MBN3278632.1"/>
    <property type="molecule type" value="Genomic_DNA"/>
</dbReference>
<name>A0ABS2XXH1_POLSP</name>
<dbReference type="Gene3D" id="3.40.50.12780">
    <property type="entry name" value="N-terminal domain of ligase-like"/>
    <property type="match status" value="1"/>
</dbReference>
<comment type="caution">
    <text evidence="17">The sequence shown here is derived from an EMBL/GenBank/DDBJ whole genome shotgun (WGS) entry which is preliminary data.</text>
</comment>
<evidence type="ECO:0000256" key="14">
    <source>
        <dbReference type="ARBA" id="ARBA00032120"/>
    </source>
</evidence>
<dbReference type="PANTHER" id="PTHR43272:SF28">
    <property type="entry name" value="LONG-CHAIN-FATTY-ACID--COA LIGASE 1"/>
    <property type="match status" value="1"/>
</dbReference>
<evidence type="ECO:0000256" key="10">
    <source>
        <dbReference type="ARBA" id="ARBA00024548"/>
    </source>
</evidence>
<comment type="catalytic activity">
    <reaction evidence="7">
        <text>a long-chain fatty acid + ATP + CoA = a long-chain fatty acyl-CoA + AMP + diphosphate</text>
        <dbReference type="Rhea" id="RHEA:15421"/>
        <dbReference type="ChEBI" id="CHEBI:30616"/>
        <dbReference type="ChEBI" id="CHEBI:33019"/>
        <dbReference type="ChEBI" id="CHEBI:57287"/>
        <dbReference type="ChEBI" id="CHEBI:57560"/>
        <dbReference type="ChEBI" id="CHEBI:83139"/>
        <dbReference type="ChEBI" id="CHEBI:456215"/>
        <dbReference type="EC" id="6.2.1.3"/>
    </reaction>
    <physiologicalReaction direction="left-to-right" evidence="7">
        <dbReference type="Rhea" id="RHEA:15422"/>
    </physiologicalReaction>
</comment>
<dbReference type="PANTHER" id="PTHR43272">
    <property type="entry name" value="LONG-CHAIN-FATTY-ACID--COA LIGASE"/>
    <property type="match status" value="1"/>
</dbReference>
<comment type="catalytic activity">
    <reaction evidence="11">
        <text>(E)-hexadec-2-enoate + ATP + CoA = (2E)-hexadecenoyl-CoA + AMP + diphosphate</text>
        <dbReference type="Rhea" id="RHEA:36139"/>
        <dbReference type="ChEBI" id="CHEBI:30616"/>
        <dbReference type="ChEBI" id="CHEBI:33019"/>
        <dbReference type="ChEBI" id="CHEBI:57287"/>
        <dbReference type="ChEBI" id="CHEBI:61526"/>
        <dbReference type="ChEBI" id="CHEBI:72745"/>
        <dbReference type="ChEBI" id="CHEBI:456215"/>
    </reaction>
    <physiologicalReaction direction="left-to-right" evidence="11">
        <dbReference type="Rhea" id="RHEA:36140"/>
    </physiologicalReaction>
</comment>
<accession>A0ABS2XXH1</accession>
<evidence type="ECO:0000313" key="17">
    <source>
        <dbReference type="EMBL" id="MBN3278632.1"/>
    </source>
</evidence>
<evidence type="ECO:0000256" key="8">
    <source>
        <dbReference type="ARBA" id="ARBA00024495"/>
    </source>
</evidence>
<comment type="catalytic activity">
    <reaction evidence="9">
        <text>15-hydroxy-(5Z,8Z,11Z,13E)-eicosatetraenoate + ATP + CoA = 15-hydroxy-(5Z,8Z,11Z,13E)-eicosatetraenoyl-CoA + AMP + diphosphate</text>
        <dbReference type="Rhea" id="RHEA:52116"/>
        <dbReference type="ChEBI" id="CHEBI:30616"/>
        <dbReference type="ChEBI" id="CHEBI:33019"/>
        <dbReference type="ChEBI" id="CHEBI:57287"/>
        <dbReference type="ChEBI" id="CHEBI:78832"/>
        <dbReference type="ChEBI" id="CHEBI:136409"/>
        <dbReference type="ChEBI" id="CHEBI:456215"/>
    </reaction>
    <physiologicalReaction direction="left-to-right" evidence="9">
        <dbReference type="Rhea" id="RHEA:52117"/>
    </physiologicalReaction>
</comment>
<evidence type="ECO:0000256" key="2">
    <source>
        <dbReference type="ARBA" id="ARBA00022598"/>
    </source>
</evidence>
<keyword evidence="5" id="KW-0067">ATP-binding</keyword>
<evidence type="ECO:0000256" key="1">
    <source>
        <dbReference type="ARBA" id="ARBA00006432"/>
    </source>
</evidence>
<evidence type="ECO:0000256" key="13">
    <source>
        <dbReference type="ARBA" id="ARBA00026121"/>
    </source>
</evidence>
<keyword evidence="18" id="KW-1185">Reference proteome</keyword>
<proteinExistence type="inferred from homology"/>
<keyword evidence="2 17" id="KW-0436">Ligase</keyword>
<dbReference type="GO" id="GO:0016874">
    <property type="term" value="F:ligase activity"/>
    <property type="evidence" value="ECO:0007669"/>
    <property type="project" value="UniProtKB-KW"/>
</dbReference>
<evidence type="ECO:0000256" key="6">
    <source>
        <dbReference type="ARBA" id="ARBA00024469"/>
    </source>
</evidence>
<dbReference type="EC" id="6.2.1.15" evidence="12"/>
<evidence type="ECO:0000256" key="9">
    <source>
        <dbReference type="ARBA" id="ARBA00024532"/>
    </source>
</evidence>
<evidence type="ECO:0000256" key="15">
    <source>
        <dbReference type="ARBA" id="ARBA00049139"/>
    </source>
</evidence>